<protein>
    <submittedName>
        <fullName evidence="2">Uncharacterized protein</fullName>
    </submittedName>
</protein>
<organism evidence="2 3">
    <name type="scientific">Solanum commersonii</name>
    <name type="common">Commerson's wild potato</name>
    <name type="synonym">Commerson's nightshade</name>
    <dbReference type="NCBI Taxonomy" id="4109"/>
    <lineage>
        <taxon>Eukaryota</taxon>
        <taxon>Viridiplantae</taxon>
        <taxon>Streptophyta</taxon>
        <taxon>Embryophyta</taxon>
        <taxon>Tracheophyta</taxon>
        <taxon>Spermatophyta</taxon>
        <taxon>Magnoliopsida</taxon>
        <taxon>eudicotyledons</taxon>
        <taxon>Gunneridae</taxon>
        <taxon>Pentapetalae</taxon>
        <taxon>asterids</taxon>
        <taxon>lamiids</taxon>
        <taxon>Solanales</taxon>
        <taxon>Solanaceae</taxon>
        <taxon>Solanoideae</taxon>
        <taxon>Solaneae</taxon>
        <taxon>Solanum</taxon>
    </lineage>
</organism>
<gene>
    <name evidence="2" type="ORF">H5410_056433</name>
</gene>
<dbReference type="EMBL" id="JACXVP010000011">
    <property type="protein sequence ID" value="KAG5576299.1"/>
    <property type="molecule type" value="Genomic_DNA"/>
</dbReference>
<name>A0A9J5WK96_SOLCO</name>
<dbReference type="AlphaFoldDB" id="A0A9J5WK96"/>
<evidence type="ECO:0000313" key="2">
    <source>
        <dbReference type="EMBL" id="KAG5576299.1"/>
    </source>
</evidence>
<sequence>MDYSTRKSAKRGVYPLQSSFDPENEPGCPARPTDCIIKVLTEFHEKFWQKRCQKSGSPKDS</sequence>
<comment type="caution">
    <text evidence="2">The sequence shown here is derived from an EMBL/GenBank/DDBJ whole genome shotgun (WGS) entry which is preliminary data.</text>
</comment>
<dbReference type="Proteomes" id="UP000824120">
    <property type="component" value="Chromosome 11"/>
</dbReference>
<proteinExistence type="predicted"/>
<feature type="region of interest" description="Disordered" evidence="1">
    <location>
        <begin position="1"/>
        <end position="27"/>
    </location>
</feature>
<evidence type="ECO:0000256" key="1">
    <source>
        <dbReference type="SAM" id="MobiDB-lite"/>
    </source>
</evidence>
<evidence type="ECO:0000313" key="3">
    <source>
        <dbReference type="Proteomes" id="UP000824120"/>
    </source>
</evidence>
<reference evidence="2 3" key="1">
    <citation type="submission" date="2020-09" db="EMBL/GenBank/DDBJ databases">
        <title>De no assembly of potato wild relative species, Solanum commersonii.</title>
        <authorList>
            <person name="Cho K."/>
        </authorList>
    </citation>
    <scope>NUCLEOTIDE SEQUENCE [LARGE SCALE GENOMIC DNA]</scope>
    <source>
        <strain evidence="2">LZ3.2</strain>
        <tissue evidence="2">Leaf</tissue>
    </source>
</reference>
<accession>A0A9J5WK96</accession>
<keyword evidence="3" id="KW-1185">Reference proteome</keyword>